<evidence type="ECO:0000256" key="7">
    <source>
        <dbReference type="SAM" id="MobiDB-lite"/>
    </source>
</evidence>
<dbReference type="AlphaFoldDB" id="N6X1L5"/>
<dbReference type="EMBL" id="AQHZ01000029">
    <property type="protein sequence ID" value="ENO17307.1"/>
    <property type="molecule type" value="Genomic_DNA"/>
</dbReference>
<feature type="compositionally biased region" description="Basic and acidic residues" evidence="7">
    <location>
        <begin position="270"/>
        <end position="280"/>
    </location>
</feature>
<dbReference type="Proteomes" id="UP000013015">
    <property type="component" value="Unassembled WGS sequence"/>
</dbReference>
<dbReference type="Pfam" id="PF00872">
    <property type="entry name" value="Transposase_mut"/>
    <property type="match status" value="1"/>
</dbReference>
<comment type="caution">
    <text evidence="8">The sequence shown here is derived from an EMBL/GenBank/DDBJ whole genome shotgun (WGS) entry which is preliminary data.</text>
</comment>
<dbReference type="NCBIfam" id="NF033543">
    <property type="entry name" value="transpos_IS256"/>
    <property type="match status" value="1"/>
</dbReference>
<dbReference type="HOGENOM" id="CLU_036805_2_1_11"/>
<evidence type="ECO:0000256" key="6">
    <source>
        <dbReference type="RuleBase" id="RU365089"/>
    </source>
</evidence>
<evidence type="ECO:0000256" key="1">
    <source>
        <dbReference type="ARBA" id="ARBA00002190"/>
    </source>
</evidence>
<evidence type="ECO:0000313" key="9">
    <source>
        <dbReference type="Proteomes" id="UP000013015"/>
    </source>
</evidence>
<name>N6X1L5_9ACTO</name>
<dbReference type="PANTHER" id="PTHR33217:SF8">
    <property type="entry name" value="MUTATOR FAMILY TRANSPOSASE"/>
    <property type="match status" value="1"/>
</dbReference>
<keyword evidence="4 6" id="KW-0238">DNA-binding</keyword>
<keyword evidence="6" id="KW-0814">Transposable element</keyword>
<accession>N6X1L5</accession>
<evidence type="ECO:0000256" key="3">
    <source>
        <dbReference type="ARBA" id="ARBA00022578"/>
    </source>
</evidence>
<dbReference type="GO" id="GO:0003677">
    <property type="term" value="F:DNA binding"/>
    <property type="evidence" value="ECO:0007669"/>
    <property type="project" value="UniProtKB-UniRule"/>
</dbReference>
<evidence type="ECO:0000256" key="4">
    <source>
        <dbReference type="ARBA" id="ARBA00023125"/>
    </source>
</evidence>
<evidence type="ECO:0000256" key="5">
    <source>
        <dbReference type="ARBA" id="ARBA00023172"/>
    </source>
</evidence>
<organism evidence="8 9">
    <name type="scientific">Schaalia cardiffensis F0333</name>
    <dbReference type="NCBI Taxonomy" id="888050"/>
    <lineage>
        <taxon>Bacteria</taxon>
        <taxon>Bacillati</taxon>
        <taxon>Actinomycetota</taxon>
        <taxon>Actinomycetes</taxon>
        <taxon>Actinomycetales</taxon>
        <taxon>Actinomycetaceae</taxon>
        <taxon>Schaalia</taxon>
    </lineage>
</organism>
<dbReference type="GO" id="GO:0006313">
    <property type="term" value="P:DNA transposition"/>
    <property type="evidence" value="ECO:0007669"/>
    <property type="project" value="UniProtKB-UniRule"/>
</dbReference>
<reference evidence="8 9" key="1">
    <citation type="submission" date="2013-03" db="EMBL/GenBank/DDBJ databases">
        <title>Reference genome for the Human Microbiome Project.</title>
        <authorList>
            <person name="Aqrawi P."/>
            <person name="Ayvaz T."/>
            <person name="Bess C."/>
            <person name="Blankenburg K."/>
            <person name="Coyle M."/>
            <person name="Deng J."/>
            <person name="Forbes L."/>
            <person name="Fowler G."/>
            <person name="Francisco L."/>
            <person name="Fu Q."/>
            <person name="Gibbs R."/>
            <person name="Gross S."/>
            <person name="Gubbala S."/>
            <person name="Hale W."/>
            <person name="Hemphill L."/>
            <person name="Highlander S."/>
            <person name="Hirani K."/>
            <person name="Jackson L."/>
            <person name="Jakkamsetti A."/>
            <person name="Javaid M."/>
            <person name="Jayaseelan J.C."/>
            <person name="Jiang H."/>
            <person name="Joshi V."/>
            <person name="Korchina V."/>
            <person name="Kovar C."/>
            <person name="Lara F."/>
            <person name="Lee S."/>
            <person name="Liu Y."/>
            <person name="Mata R."/>
            <person name="Mathew T."/>
            <person name="Munidasa M."/>
            <person name="Muzny D."/>
            <person name="Nazareth L."/>
            <person name="Ngo R."/>
            <person name="Nguyen L."/>
            <person name="Nguyen N."/>
            <person name="Okwuonu G."/>
            <person name="Ongeri F."/>
            <person name="Palculict T."/>
            <person name="Patil S."/>
            <person name="Petrosino J."/>
            <person name="Pham C."/>
            <person name="Pham P."/>
            <person name="Pu L.-L."/>
            <person name="Qin X."/>
            <person name="Qu J."/>
            <person name="Reid J."/>
            <person name="Ross M."/>
            <person name="Ruth R."/>
            <person name="Saada N."/>
            <person name="San Lucas F."/>
            <person name="Santibanez J."/>
            <person name="Shang Y."/>
            <person name="Simmons D."/>
            <person name="Song X.-Z."/>
            <person name="Tang L.-Y."/>
            <person name="Thornton R."/>
            <person name="Warren J."/>
            <person name="Weissenberger G."/>
            <person name="Wilczek-Boney K."/>
            <person name="Worley K."/>
            <person name="Youmans B."/>
            <person name="Zhang J."/>
            <person name="Zhang L."/>
            <person name="Zhao Z."/>
            <person name="Zhou C."/>
            <person name="Zhu D."/>
            <person name="Zhu Y."/>
        </authorList>
    </citation>
    <scope>NUCLEOTIDE SEQUENCE [LARGE SCALE GENOMIC DNA]</scope>
    <source>
        <strain evidence="8 9">F0333</strain>
    </source>
</reference>
<evidence type="ECO:0000313" key="8">
    <source>
        <dbReference type="EMBL" id="ENO17307.1"/>
    </source>
</evidence>
<keyword evidence="9" id="KW-1185">Reference proteome</keyword>
<keyword evidence="5 6" id="KW-0233">DNA recombination</keyword>
<dbReference type="eggNOG" id="COG3328">
    <property type="taxonomic scope" value="Bacteria"/>
</dbReference>
<evidence type="ECO:0000256" key="2">
    <source>
        <dbReference type="ARBA" id="ARBA00010961"/>
    </source>
</evidence>
<comment type="function">
    <text evidence="1 6">Required for the transposition of the insertion element.</text>
</comment>
<keyword evidence="3 6" id="KW-0815">Transposition</keyword>
<dbReference type="GO" id="GO:0004803">
    <property type="term" value="F:transposase activity"/>
    <property type="evidence" value="ECO:0007669"/>
    <property type="project" value="UniProtKB-UniRule"/>
</dbReference>
<proteinExistence type="inferred from homology"/>
<sequence>MGENMRNGTRVKTVLTEIGPVEIEVPKDRDGSFEPVIVPKRKRRVDGVDQIVLSLSARGLTTGEIAAHFDEVYGAKVSKDTISQITEKVSGELAEWSSRPLDPLYPVIFVDAIVVKVRDGQVRNTPFYVVMGVTVNGKRDILGIWAGDGQEGARFWLQVFTEVKNRGVEDVLIAVCDGLKGSFGGDHTTWEQTIVQQCIVHLIRNNFRYAGRQHRDANVRFPQTRLHSPVKAGGKGSIRKVRRRVGPEVPGDRASPAQRLGKVRAVPRVRRQDPARDLHHQRNRVKQHPLQAGRPSARALPK</sequence>
<protein>
    <recommendedName>
        <fullName evidence="6">Mutator family transposase</fullName>
    </recommendedName>
</protein>
<feature type="region of interest" description="Disordered" evidence="7">
    <location>
        <begin position="244"/>
        <end position="302"/>
    </location>
</feature>
<gene>
    <name evidence="8" type="ORF">HMPREF9004_1849</name>
</gene>
<comment type="similarity">
    <text evidence="2 6">Belongs to the transposase mutator family.</text>
</comment>
<dbReference type="PATRIC" id="fig|888050.3.peg.1768"/>
<dbReference type="InterPro" id="IPR001207">
    <property type="entry name" value="Transposase_mutator"/>
</dbReference>
<dbReference type="STRING" id="888050.HMPREF9004_1849"/>
<dbReference type="PANTHER" id="PTHR33217">
    <property type="entry name" value="TRANSPOSASE FOR INSERTION SEQUENCE ELEMENT IS1081"/>
    <property type="match status" value="1"/>
</dbReference>